<dbReference type="GO" id="GO:0030255">
    <property type="term" value="P:protein secretion by the type IV secretion system"/>
    <property type="evidence" value="ECO:0007669"/>
    <property type="project" value="InterPro"/>
</dbReference>
<keyword evidence="1" id="KW-0472">Membrane</keyword>
<dbReference type="AlphaFoldDB" id="A0A921KQ08"/>
<keyword evidence="1" id="KW-1133">Transmembrane helix</keyword>
<evidence type="ECO:0000313" key="2">
    <source>
        <dbReference type="EMBL" id="HJF49164.1"/>
    </source>
</evidence>
<protein>
    <submittedName>
        <fullName evidence="2">Type IV secretion system protein</fullName>
    </submittedName>
</protein>
<dbReference type="InterPro" id="IPR045798">
    <property type="entry name" value="TrbL_Firmicutes"/>
</dbReference>
<organism evidence="2 3">
    <name type="scientific">Brachybacterium paraconglomeratum</name>
    <dbReference type="NCBI Taxonomy" id="173362"/>
    <lineage>
        <taxon>Bacteria</taxon>
        <taxon>Bacillati</taxon>
        <taxon>Actinomycetota</taxon>
        <taxon>Actinomycetes</taxon>
        <taxon>Micrococcales</taxon>
        <taxon>Dermabacteraceae</taxon>
        <taxon>Brachybacterium</taxon>
    </lineage>
</organism>
<feature type="transmembrane region" description="Helical" evidence="1">
    <location>
        <begin position="244"/>
        <end position="267"/>
    </location>
</feature>
<comment type="caution">
    <text evidence="2">The sequence shown here is derived from an EMBL/GenBank/DDBJ whole genome shotgun (WGS) entry which is preliminary data.</text>
</comment>
<reference evidence="2" key="2">
    <citation type="submission" date="2021-09" db="EMBL/GenBank/DDBJ databases">
        <authorList>
            <person name="Gilroy R."/>
        </authorList>
    </citation>
    <scope>NUCLEOTIDE SEQUENCE</scope>
    <source>
        <strain evidence="2">1647</strain>
    </source>
</reference>
<gene>
    <name evidence="2" type="ORF">K8W24_05100</name>
</gene>
<evidence type="ECO:0000313" key="3">
    <source>
        <dbReference type="Proteomes" id="UP000775129"/>
    </source>
</evidence>
<sequence length="280" mass="29485">MDNLIINMLNALGEGPVTPFADLLKSPEQHNSGLYSAAVTLHNTAVKPLTGIILAIVLIMMLASASTRIDGDRELGVRIISGIMLKAGLVVVFASQALTILQAIDEVSTTIAAGAMDADIGGSVGETALGNDLSDSVKDASTTDKLGMLVIIMIPFMVSQLVGVLALVLIFVRFIQLYMMTVFASLPIAFIAYEETKQMGIGYLKRYASTALSGVVIILALKLYQALLGSWLTTNVSVDGDTDLFAFATSNFGNFMVAPVVLGFVLFGATQLSKALVGDA</sequence>
<dbReference type="Proteomes" id="UP000775129">
    <property type="component" value="Unassembled WGS sequence"/>
</dbReference>
<accession>A0A921KQ08</accession>
<keyword evidence="1" id="KW-0812">Transmembrane</keyword>
<evidence type="ECO:0000256" key="1">
    <source>
        <dbReference type="SAM" id="Phobius"/>
    </source>
</evidence>
<feature type="transmembrane region" description="Helical" evidence="1">
    <location>
        <begin position="146"/>
        <end position="171"/>
    </location>
</feature>
<dbReference type="EMBL" id="DYWO01000154">
    <property type="protein sequence ID" value="HJF49164.1"/>
    <property type="molecule type" value="Genomic_DNA"/>
</dbReference>
<name>A0A921KQ08_9MICO</name>
<feature type="transmembrane region" description="Helical" evidence="1">
    <location>
        <begin position="75"/>
        <end position="94"/>
    </location>
</feature>
<feature type="transmembrane region" description="Helical" evidence="1">
    <location>
        <begin position="49"/>
        <end position="69"/>
    </location>
</feature>
<feature type="transmembrane region" description="Helical" evidence="1">
    <location>
        <begin position="206"/>
        <end position="224"/>
    </location>
</feature>
<dbReference type="Pfam" id="PF19478">
    <property type="entry name" value="TrbL_2"/>
    <property type="match status" value="1"/>
</dbReference>
<reference evidence="2" key="1">
    <citation type="journal article" date="2021" name="PeerJ">
        <title>Extensive microbial diversity within the chicken gut microbiome revealed by metagenomics and culture.</title>
        <authorList>
            <person name="Gilroy R."/>
            <person name="Ravi A."/>
            <person name="Getino M."/>
            <person name="Pursley I."/>
            <person name="Horton D.L."/>
            <person name="Alikhan N.F."/>
            <person name="Baker D."/>
            <person name="Gharbi K."/>
            <person name="Hall N."/>
            <person name="Watson M."/>
            <person name="Adriaenssens E.M."/>
            <person name="Foster-Nyarko E."/>
            <person name="Jarju S."/>
            <person name="Secka A."/>
            <person name="Antonio M."/>
            <person name="Oren A."/>
            <person name="Chaudhuri R.R."/>
            <person name="La Ragione R."/>
            <person name="Hildebrand F."/>
            <person name="Pallen M.J."/>
        </authorList>
    </citation>
    <scope>NUCLEOTIDE SEQUENCE</scope>
    <source>
        <strain evidence="2">1647</strain>
    </source>
</reference>
<proteinExistence type="predicted"/>